<gene>
    <name evidence="2" type="ORF">BSAL_18510</name>
</gene>
<sequence>MYGQLFHGGKRRVTLSNRTVRRAVTIVAMLAFLGALFSIRVIPIFTSFTATIQQQSHHPVAVDNNNGPHLPTSSNLGDTLQCHSPPAVTLLLPQPSFAPIHLKEAALQDYRQRRDQATTGGGTNSVQVDAADLQRAEDNIVRMLPTFNVGTTTSDRSPPPGCPEVSAAAVSGAALFNSFRNFLQERALDARPIMIDFGCALGFSMATVHHNATVICVFDDGRHLGKKDAHLQSSGGEEDIRSVPHRRPTNLLWLDVPKVSAGFLREPFAQLYDACNFVTLGAALFLLQQPLELLTAGSGRAAAANAMVVELLGRMLPSTAVILAALQIQPSQGSTAASHELGKYNVDVEHLCEVLRVDLADAAKRTAVEYTCEGVATVSRGPSTMFGVVRLVLRESIRPCRKTWGAPLIQWDRSQTVQFNAGAVTFRVDLVSKPSGGGNGAKDDSAKTSTTMRTIHPLQYIHSLNLDTLLGAGLAVPLRQQILGKMITSPRYSDPLPHNWVVSGGGIIERIDKVDLRYDKDVDESKGYWGHSTRGYLHLFTEHLCLQVAPNGLPGIAEGDENCRSLCRRCARECSYLPKASLPCSACMQCGNCIQRSSLRPQSSAHTSSSAEAQGSLHCQKKYSSMHAARNVWKGWERADRKHAID</sequence>
<keyword evidence="1" id="KW-0812">Transmembrane</keyword>
<dbReference type="Proteomes" id="UP000051952">
    <property type="component" value="Unassembled WGS sequence"/>
</dbReference>
<protein>
    <submittedName>
        <fullName evidence="2">Membrane-associated protein, putative</fullName>
    </submittedName>
</protein>
<proteinExistence type="predicted"/>
<name>A0A0S4JFP6_BODSA</name>
<organism evidence="2 3">
    <name type="scientific">Bodo saltans</name>
    <name type="common">Flagellated protozoan</name>
    <dbReference type="NCBI Taxonomy" id="75058"/>
    <lineage>
        <taxon>Eukaryota</taxon>
        <taxon>Discoba</taxon>
        <taxon>Euglenozoa</taxon>
        <taxon>Kinetoplastea</taxon>
        <taxon>Metakinetoplastina</taxon>
        <taxon>Eubodonida</taxon>
        <taxon>Bodonidae</taxon>
        <taxon>Bodo</taxon>
    </lineage>
</organism>
<keyword evidence="1" id="KW-1133">Transmembrane helix</keyword>
<dbReference type="EMBL" id="CYKH01001692">
    <property type="protein sequence ID" value="CUG88960.1"/>
    <property type="molecule type" value="Genomic_DNA"/>
</dbReference>
<dbReference type="OrthoDB" id="251216at2759"/>
<evidence type="ECO:0000256" key="1">
    <source>
        <dbReference type="SAM" id="Phobius"/>
    </source>
</evidence>
<reference evidence="3" key="1">
    <citation type="submission" date="2015-09" db="EMBL/GenBank/DDBJ databases">
        <authorList>
            <consortium name="Pathogen Informatics"/>
        </authorList>
    </citation>
    <scope>NUCLEOTIDE SEQUENCE [LARGE SCALE GENOMIC DNA]</scope>
    <source>
        <strain evidence="3">Lake Konstanz</strain>
    </source>
</reference>
<feature type="transmembrane region" description="Helical" evidence="1">
    <location>
        <begin position="20"/>
        <end position="39"/>
    </location>
</feature>
<keyword evidence="3" id="KW-1185">Reference proteome</keyword>
<keyword evidence="1" id="KW-0472">Membrane</keyword>
<dbReference type="VEuPathDB" id="TriTrypDB:BSAL_18510"/>
<accession>A0A0S4JFP6</accession>
<dbReference type="AlphaFoldDB" id="A0A0S4JFP6"/>
<evidence type="ECO:0000313" key="3">
    <source>
        <dbReference type="Proteomes" id="UP000051952"/>
    </source>
</evidence>
<evidence type="ECO:0000313" key="2">
    <source>
        <dbReference type="EMBL" id="CUG88960.1"/>
    </source>
</evidence>